<organism evidence="1 2">
    <name type="scientific">Cladophialophora carrionii</name>
    <dbReference type="NCBI Taxonomy" id="86049"/>
    <lineage>
        <taxon>Eukaryota</taxon>
        <taxon>Fungi</taxon>
        <taxon>Dikarya</taxon>
        <taxon>Ascomycota</taxon>
        <taxon>Pezizomycotina</taxon>
        <taxon>Eurotiomycetes</taxon>
        <taxon>Chaetothyriomycetidae</taxon>
        <taxon>Chaetothyriales</taxon>
        <taxon>Herpotrichiellaceae</taxon>
        <taxon>Cladophialophora</taxon>
    </lineage>
</organism>
<evidence type="ECO:0000313" key="2">
    <source>
        <dbReference type="Proteomes" id="UP000094526"/>
    </source>
</evidence>
<dbReference type="eggNOG" id="ENOG502T5K6">
    <property type="taxonomic scope" value="Eukaryota"/>
</dbReference>
<keyword evidence="2" id="KW-1185">Reference proteome</keyword>
<dbReference type="STRING" id="86049.A0A1C1CDT8"/>
<reference evidence="2" key="1">
    <citation type="submission" date="2015-07" db="EMBL/GenBank/DDBJ databases">
        <authorList>
            <person name="Teixeira M.M."/>
            <person name="Souza R.C."/>
            <person name="Almeida L.G."/>
            <person name="Vicente V.A."/>
            <person name="de Hoog S."/>
            <person name="Bocca A.L."/>
            <person name="de Almeida S.R."/>
            <person name="Vasconcelos A.T."/>
            <person name="Felipe M.S."/>
        </authorList>
    </citation>
    <scope>NUCLEOTIDE SEQUENCE [LARGE SCALE GENOMIC DNA]</scope>
    <source>
        <strain evidence="2">KSF</strain>
    </source>
</reference>
<accession>A0A1C1CDT8</accession>
<gene>
    <name evidence="1" type="ORF">CLCR_02018</name>
</gene>
<evidence type="ECO:0000313" key="1">
    <source>
        <dbReference type="EMBL" id="OCT46695.1"/>
    </source>
</evidence>
<dbReference type="VEuPathDB" id="FungiDB:CLCR_02018"/>
<dbReference type="EMBL" id="LGRB01000015">
    <property type="protein sequence ID" value="OCT46695.1"/>
    <property type="molecule type" value="Genomic_DNA"/>
</dbReference>
<dbReference type="OrthoDB" id="4135854at2759"/>
<comment type="caution">
    <text evidence="1">The sequence shown here is derived from an EMBL/GenBank/DDBJ whole genome shotgun (WGS) entry which is preliminary data.</text>
</comment>
<proteinExistence type="predicted"/>
<dbReference type="Proteomes" id="UP000094526">
    <property type="component" value="Unassembled WGS sequence"/>
</dbReference>
<name>A0A1C1CDT8_9EURO</name>
<dbReference type="AlphaFoldDB" id="A0A1C1CDT8"/>
<protein>
    <submittedName>
        <fullName evidence="1">Uncharacterized protein</fullName>
    </submittedName>
</protein>
<dbReference type="VEuPathDB" id="FungiDB:G647_01417"/>
<sequence>MPELYKARWKLGDDVPAVAMAPVTDLFQLYCRDEISFQAILFDAATHRSALQGKPAPLEYENRLLRAIRSNLHTPKIGVVLATAVLCNIKCMDGSGGSSHWLGLKGMITMRGGLCALKEDHLLFTKLVWSFLALPGPLTGFDFASDLDRGVQDLNDLVRSRQKAIVNLLPTSEEDMDRLTDSRRIKAFKSSKLRSLLQPRSLEHPTERNCRIAVILFLTSTLMLYGDLDSGTDFFIETISRHLQGVDDNASLSPPHLLWFTARSSSMHSTGDRYAQIWVGVIRMSTAFHRLAAAAQDKAEMLLFTSLEMPETFDDIPVRWRLGGELRIDAEDVHQSMQDRSVPAECFCELLWFTEPPSE</sequence>